<organism evidence="9 10">
    <name type="scientific">Anaerorhabdus furcosa</name>
    <dbReference type="NCBI Taxonomy" id="118967"/>
    <lineage>
        <taxon>Bacteria</taxon>
        <taxon>Bacillati</taxon>
        <taxon>Bacillota</taxon>
        <taxon>Erysipelotrichia</taxon>
        <taxon>Erysipelotrichales</taxon>
        <taxon>Erysipelotrichaceae</taxon>
        <taxon>Anaerorhabdus</taxon>
    </lineage>
</organism>
<keyword evidence="4 8" id="KW-0812">Transmembrane</keyword>
<dbReference type="GO" id="GO:0005886">
    <property type="term" value="C:plasma membrane"/>
    <property type="evidence" value="ECO:0007669"/>
    <property type="project" value="UniProtKB-SubCell"/>
</dbReference>
<feature type="transmembrane region" description="Helical" evidence="8">
    <location>
        <begin position="378"/>
        <end position="402"/>
    </location>
</feature>
<dbReference type="OrthoDB" id="9805788at2"/>
<evidence type="ECO:0000313" key="9">
    <source>
        <dbReference type="EMBL" id="SJZ58647.1"/>
    </source>
</evidence>
<dbReference type="PIRSF" id="PIRSF500217">
    <property type="entry name" value="AlgI"/>
    <property type="match status" value="1"/>
</dbReference>
<dbReference type="GO" id="GO:0042121">
    <property type="term" value="P:alginic acid biosynthetic process"/>
    <property type="evidence" value="ECO:0007669"/>
    <property type="project" value="InterPro"/>
</dbReference>
<evidence type="ECO:0000313" key="10">
    <source>
        <dbReference type="Proteomes" id="UP000243297"/>
    </source>
</evidence>
<evidence type="ECO:0000256" key="3">
    <source>
        <dbReference type="ARBA" id="ARBA00022475"/>
    </source>
</evidence>
<dbReference type="PIRSF" id="PIRSF016636">
    <property type="entry name" value="AlgI_DltB"/>
    <property type="match status" value="1"/>
</dbReference>
<feature type="transmembrane region" description="Helical" evidence="8">
    <location>
        <begin position="29"/>
        <end position="61"/>
    </location>
</feature>
<feature type="transmembrane region" description="Helical" evidence="8">
    <location>
        <begin position="73"/>
        <end position="91"/>
    </location>
</feature>
<comment type="subcellular location">
    <subcellularLocation>
        <location evidence="1">Cell membrane</location>
        <topology evidence="1">Multi-pass membrane protein</topology>
    </subcellularLocation>
</comment>
<keyword evidence="7 9" id="KW-0012">Acyltransferase</keyword>
<gene>
    <name evidence="9" type="ORF">SAMN02745191_1060</name>
</gene>
<feature type="transmembrane region" description="Helical" evidence="8">
    <location>
        <begin position="291"/>
        <end position="320"/>
    </location>
</feature>
<sequence>MGVLSFNFIGFVSFVFILTWLTKGEIRKIILLVSNVFFVMSFGNLFHLSYLIFIIIYTYYFSKYLLKVKSKKGLILAIVIPILVLIYFKYFNFIKIDNLVMPIGISFYTFKVISHLVDTYKRNDDIDFNLFDYSLYVSFFPCLSAGPIHRSYDFFNQLSASKSFDYKTLKNGATLCAFGMFQKIVIADYLNIVVKNILDNPEYTGVYVLFGLFLYSFQLYVDFDAYSNIAIGVSNMLGFNIKRNFYTPYLSVTLQEFWHRWHISLSTWIRDYIYIPLGGNRKGLIRKYTNIFIAFGLSGLWHGSSFVFLLWGFGHGLVLIIEETLKPLFKDFPMNKFTKILGIATNFIIVSFLWILFRNNSIQEVMDIISRLIQPDLFTLEYLGMSLIQFSWVIILVMITVITDVFRYKTNMITWFNNKGLIFRWCTYVCLIAIVIVFGVYGTGYNPNDFIYITF</sequence>
<dbReference type="InterPro" id="IPR024194">
    <property type="entry name" value="Ac/AlaTfrase_AlgI/DltB"/>
</dbReference>
<evidence type="ECO:0000256" key="6">
    <source>
        <dbReference type="ARBA" id="ARBA00023136"/>
    </source>
</evidence>
<keyword evidence="7 9" id="KW-0808">Transferase</keyword>
<name>A0A1T4LVG2_9FIRM</name>
<evidence type="ECO:0000256" key="8">
    <source>
        <dbReference type="SAM" id="Phobius"/>
    </source>
</evidence>
<evidence type="ECO:0000256" key="7">
    <source>
        <dbReference type="PIRNR" id="PIRNR016636"/>
    </source>
</evidence>
<keyword evidence="5 8" id="KW-1133">Transmembrane helix</keyword>
<dbReference type="InterPro" id="IPR028362">
    <property type="entry name" value="AlgI"/>
</dbReference>
<dbReference type="InterPro" id="IPR004299">
    <property type="entry name" value="MBOAT_fam"/>
</dbReference>
<keyword evidence="3 7" id="KW-1003">Cell membrane</keyword>
<dbReference type="GO" id="GO:0016746">
    <property type="term" value="F:acyltransferase activity"/>
    <property type="evidence" value="ECO:0007669"/>
    <property type="project" value="UniProtKB-KW"/>
</dbReference>
<dbReference type="PANTHER" id="PTHR13285:SF18">
    <property type="entry name" value="PROTEIN-CYSTEINE N-PALMITOYLTRANSFERASE RASP"/>
    <property type="match status" value="1"/>
</dbReference>
<dbReference type="InterPro" id="IPR051085">
    <property type="entry name" value="MB_O-acyltransferase"/>
</dbReference>
<accession>A0A1T4LVG2</accession>
<protein>
    <submittedName>
        <fullName evidence="9">D-alanyl-lipoteichoic acid acyltransferase DltB, MBOAT superfamily</fullName>
    </submittedName>
</protein>
<dbReference type="EMBL" id="FUWY01000002">
    <property type="protein sequence ID" value="SJZ58647.1"/>
    <property type="molecule type" value="Genomic_DNA"/>
</dbReference>
<evidence type="ECO:0000256" key="2">
    <source>
        <dbReference type="ARBA" id="ARBA00010323"/>
    </source>
</evidence>
<feature type="transmembrane region" description="Helical" evidence="8">
    <location>
        <begin position="340"/>
        <end position="357"/>
    </location>
</feature>
<dbReference type="RefSeq" id="WP_078711482.1">
    <property type="nucleotide sequence ID" value="NZ_FUWY01000002.1"/>
</dbReference>
<dbReference type="PANTHER" id="PTHR13285">
    <property type="entry name" value="ACYLTRANSFERASE"/>
    <property type="match status" value="1"/>
</dbReference>
<evidence type="ECO:0000256" key="5">
    <source>
        <dbReference type="ARBA" id="ARBA00022989"/>
    </source>
</evidence>
<evidence type="ECO:0000256" key="4">
    <source>
        <dbReference type="ARBA" id="ARBA00022692"/>
    </source>
</evidence>
<dbReference type="AlphaFoldDB" id="A0A1T4LVG2"/>
<feature type="transmembrane region" description="Helical" evidence="8">
    <location>
        <begin position="6"/>
        <end position="22"/>
    </location>
</feature>
<evidence type="ECO:0000256" key="1">
    <source>
        <dbReference type="ARBA" id="ARBA00004651"/>
    </source>
</evidence>
<dbReference type="STRING" id="118967.SAMN02745191_1060"/>
<reference evidence="10" key="1">
    <citation type="submission" date="2017-02" db="EMBL/GenBank/DDBJ databases">
        <authorList>
            <person name="Varghese N."/>
            <person name="Submissions S."/>
        </authorList>
    </citation>
    <scope>NUCLEOTIDE SEQUENCE [LARGE SCALE GENOMIC DNA]</scope>
    <source>
        <strain evidence="10">ATCC 25662</strain>
    </source>
</reference>
<keyword evidence="6 7" id="KW-0472">Membrane</keyword>
<proteinExistence type="inferred from homology"/>
<comment type="similarity">
    <text evidence="2 7">Belongs to the membrane-bound acyltransferase family.</text>
</comment>
<feature type="transmembrane region" description="Helical" evidence="8">
    <location>
        <begin position="422"/>
        <end position="441"/>
    </location>
</feature>
<dbReference type="Pfam" id="PF03062">
    <property type="entry name" value="MBOAT"/>
    <property type="match status" value="1"/>
</dbReference>
<dbReference type="Proteomes" id="UP000243297">
    <property type="component" value="Unassembled WGS sequence"/>
</dbReference>
<keyword evidence="10" id="KW-1185">Reference proteome</keyword>